<gene>
    <name evidence="5" type="primary">LOC107326567</name>
</gene>
<dbReference type="AlphaFoldDB" id="A0A9F5J809"/>
<reference evidence="5" key="1">
    <citation type="submission" date="2025-08" db="UniProtKB">
        <authorList>
            <consortium name="RefSeq"/>
        </authorList>
    </citation>
    <scope>IDENTIFICATION</scope>
    <source>
        <tissue evidence="5">Liver</tissue>
    </source>
</reference>
<dbReference type="GeneID" id="107326567"/>
<keyword evidence="2" id="KW-0812">Transmembrane</keyword>
<evidence type="ECO:0000313" key="4">
    <source>
        <dbReference type="Proteomes" id="UP000695026"/>
    </source>
</evidence>
<organism evidence="4 5">
    <name type="scientific">Python bivittatus</name>
    <name type="common">Burmese python</name>
    <name type="synonym">Python molurus bivittatus</name>
    <dbReference type="NCBI Taxonomy" id="176946"/>
    <lineage>
        <taxon>Eukaryota</taxon>
        <taxon>Metazoa</taxon>
        <taxon>Chordata</taxon>
        <taxon>Craniata</taxon>
        <taxon>Vertebrata</taxon>
        <taxon>Euteleostomi</taxon>
        <taxon>Lepidosauria</taxon>
        <taxon>Squamata</taxon>
        <taxon>Bifurcata</taxon>
        <taxon>Unidentata</taxon>
        <taxon>Episquamata</taxon>
        <taxon>Toxicofera</taxon>
        <taxon>Serpentes</taxon>
        <taxon>Henophidia</taxon>
        <taxon>Pythonidae</taxon>
        <taxon>Python</taxon>
    </lineage>
</organism>
<feature type="signal peptide" evidence="3">
    <location>
        <begin position="1"/>
        <end position="22"/>
    </location>
</feature>
<keyword evidence="3" id="KW-0732">Signal</keyword>
<sequence length="277" mass="31287">MAVFVRTHLLGLCLFCIHLTRQETCNAPGSLTSPQLFLRSLSNDEVLLNCLIPRHSQFSRVIFCKDRKEMETKEQEDNTFSYTFHYKLSQDGAGQISCMFQFKDTKNQVKNSGLSNSKMFREVSDHEDSSPLPTTGDKVPSNLPSMKYNMHFVEVGITVGVILILAAGFCSLKKSGVIKQRETKDQHKSNAATEIKNQPRNQSVNSFDEDYSHDNVLHSYEEVTSSQFHRTYSQGEKTQIALSPLYSIVSFKKKPHSVSGLCEVSILYYSCEFGLLG</sequence>
<accession>A0A9F5J809</accession>
<protein>
    <submittedName>
        <fullName evidence="5">Uncharacterized protein LOC107326567 isoform X1</fullName>
    </submittedName>
</protein>
<keyword evidence="2" id="KW-0472">Membrane</keyword>
<evidence type="ECO:0000256" key="1">
    <source>
        <dbReference type="SAM" id="MobiDB-lite"/>
    </source>
</evidence>
<evidence type="ECO:0000256" key="3">
    <source>
        <dbReference type="SAM" id="SignalP"/>
    </source>
</evidence>
<feature type="transmembrane region" description="Helical" evidence="2">
    <location>
        <begin position="150"/>
        <end position="172"/>
    </location>
</feature>
<feature type="compositionally biased region" description="Polar residues" evidence="1">
    <location>
        <begin position="189"/>
        <end position="205"/>
    </location>
</feature>
<evidence type="ECO:0000313" key="5">
    <source>
        <dbReference type="RefSeq" id="XP_025031843.1"/>
    </source>
</evidence>
<dbReference type="Proteomes" id="UP000695026">
    <property type="component" value="Unplaced"/>
</dbReference>
<name>A0A9F5J809_PYTBI</name>
<evidence type="ECO:0000256" key="2">
    <source>
        <dbReference type="SAM" id="Phobius"/>
    </source>
</evidence>
<dbReference type="KEGG" id="pbi:107326567"/>
<dbReference type="RefSeq" id="XP_025031843.1">
    <property type="nucleotide sequence ID" value="XM_025176075.1"/>
</dbReference>
<keyword evidence="2" id="KW-1133">Transmembrane helix</keyword>
<dbReference type="OMA" id="FNDESEQ"/>
<dbReference type="OrthoDB" id="9050288at2759"/>
<keyword evidence="4" id="KW-1185">Reference proteome</keyword>
<feature type="region of interest" description="Disordered" evidence="1">
    <location>
        <begin position="181"/>
        <end position="205"/>
    </location>
</feature>
<proteinExistence type="predicted"/>
<feature type="chain" id="PRO_5039904860" evidence="3">
    <location>
        <begin position="23"/>
        <end position="277"/>
    </location>
</feature>